<name>A0A6G1HS41_9PEZI</name>
<dbReference type="EMBL" id="ML996699">
    <property type="protein sequence ID" value="KAF2398686.1"/>
    <property type="molecule type" value="Genomic_DNA"/>
</dbReference>
<gene>
    <name evidence="1" type="ORF">EJ06DRAFT_531788</name>
</gene>
<proteinExistence type="predicted"/>
<evidence type="ECO:0000313" key="1">
    <source>
        <dbReference type="EMBL" id="KAF2398686.1"/>
    </source>
</evidence>
<organism evidence="1 2">
    <name type="scientific">Trichodelitschia bisporula</name>
    <dbReference type="NCBI Taxonomy" id="703511"/>
    <lineage>
        <taxon>Eukaryota</taxon>
        <taxon>Fungi</taxon>
        <taxon>Dikarya</taxon>
        <taxon>Ascomycota</taxon>
        <taxon>Pezizomycotina</taxon>
        <taxon>Dothideomycetes</taxon>
        <taxon>Dothideomycetes incertae sedis</taxon>
        <taxon>Phaeotrichales</taxon>
        <taxon>Phaeotrichaceae</taxon>
        <taxon>Trichodelitschia</taxon>
    </lineage>
</organism>
<protein>
    <submittedName>
        <fullName evidence="1">Uncharacterized protein</fullName>
    </submittedName>
</protein>
<dbReference type="AlphaFoldDB" id="A0A6G1HS41"/>
<accession>A0A6G1HS41</accession>
<sequence length="75" mass="8399">MRGVRLGVRLPFALLTGRSALRAGAFVMRGFAQQRMTVTSNGREHTILQYLAQRPLCKRKHSTGIHPMTPQQPKA</sequence>
<keyword evidence="2" id="KW-1185">Reference proteome</keyword>
<reference evidence="1" key="1">
    <citation type="journal article" date="2020" name="Stud. Mycol.">
        <title>101 Dothideomycetes genomes: a test case for predicting lifestyles and emergence of pathogens.</title>
        <authorList>
            <person name="Haridas S."/>
            <person name="Albert R."/>
            <person name="Binder M."/>
            <person name="Bloem J."/>
            <person name="Labutti K."/>
            <person name="Salamov A."/>
            <person name="Andreopoulos B."/>
            <person name="Baker S."/>
            <person name="Barry K."/>
            <person name="Bills G."/>
            <person name="Bluhm B."/>
            <person name="Cannon C."/>
            <person name="Castanera R."/>
            <person name="Culley D."/>
            <person name="Daum C."/>
            <person name="Ezra D."/>
            <person name="Gonzalez J."/>
            <person name="Henrissat B."/>
            <person name="Kuo A."/>
            <person name="Liang C."/>
            <person name="Lipzen A."/>
            <person name="Lutzoni F."/>
            <person name="Magnuson J."/>
            <person name="Mondo S."/>
            <person name="Nolan M."/>
            <person name="Ohm R."/>
            <person name="Pangilinan J."/>
            <person name="Park H.-J."/>
            <person name="Ramirez L."/>
            <person name="Alfaro M."/>
            <person name="Sun H."/>
            <person name="Tritt A."/>
            <person name="Yoshinaga Y."/>
            <person name="Zwiers L.-H."/>
            <person name="Turgeon B."/>
            <person name="Goodwin S."/>
            <person name="Spatafora J."/>
            <person name="Crous P."/>
            <person name="Grigoriev I."/>
        </authorList>
    </citation>
    <scope>NUCLEOTIDE SEQUENCE</scope>
    <source>
        <strain evidence="1">CBS 262.69</strain>
    </source>
</reference>
<evidence type="ECO:0000313" key="2">
    <source>
        <dbReference type="Proteomes" id="UP000799640"/>
    </source>
</evidence>
<dbReference type="Proteomes" id="UP000799640">
    <property type="component" value="Unassembled WGS sequence"/>
</dbReference>